<dbReference type="PANTHER" id="PTHR43976:SF16">
    <property type="entry name" value="SHORT-CHAIN DEHYDROGENASE_REDUCTASE FAMILY PROTEIN"/>
    <property type="match status" value="1"/>
</dbReference>
<dbReference type="EMBL" id="CAOF01000120">
    <property type="protein sequence ID" value="CCO47574.1"/>
    <property type="molecule type" value="Genomic_DNA"/>
</dbReference>
<evidence type="ECO:0000313" key="5">
    <source>
        <dbReference type="Proteomes" id="UP000018211"/>
    </source>
</evidence>
<dbReference type="InterPro" id="IPR051911">
    <property type="entry name" value="SDR_oxidoreductase"/>
</dbReference>
<reference evidence="4 5" key="1">
    <citation type="journal article" date="2013" name="ISME J.">
        <title>Comparative genomics of pathogenic lineages of Vibrio nigripulchritudo identifies virulence-associated traits.</title>
        <authorList>
            <person name="Goudenege D."/>
            <person name="Labreuche Y."/>
            <person name="Krin E."/>
            <person name="Ansquer D."/>
            <person name="Mangenot S."/>
            <person name="Calteau A."/>
            <person name="Medigue C."/>
            <person name="Mazel D."/>
            <person name="Polz M.F."/>
            <person name="Le Roux F."/>
        </authorList>
    </citation>
    <scope>NUCLEOTIDE SEQUENCE [LARGE SCALE GENOMIC DNA]</scope>
    <source>
        <strain evidence="4 5">SOn1</strain>
    </source>
</reference>
<dbReference type="CDD" id="cd05374">
    <property type="entry name" value="17beta-HSD-like_SDR_c"/>
    <property type="match status" value="1"/>
</dbReference>
<evidence type="ECO:0000256" key="3">
    <source>
        <dbReference type="RuleBase" id="RU000363"/>
    </source>
</evidence>
<dbReference type="PRINTS" id="PR00080">
    <property type="entry name" value="SDRFAMILY"/>
</dbReference>
<dbReference type="RefSeq" id="WP_022612343.1">
    <property type="nucleotide sequence ID" value="NZ_LK391965.1"/>
</dbReference>
<sequence>MVNKTWLITGCSRGLGNIWAKAALERGDNVIVTARNINDLIDLKSQFDNILVVRVDVTNRAEVKSAIEKGISHFGKIDIIINNAGYGLFCPIETATEQDSKSIFDTNFFGSLNVIQEVLPHLREQKSGHIIQISSIAGLLALPGMGLYNATKWAIEGLLESLKSEVEAFDINVSIVEPGPHATDWIGDSSVRPAASNNYPSTEDFMMKFWPRFPLCSPSSAANPILNLVDSPNPPLRLLLGEELENTICETLRDRAACLEK</sequence>
<name>A0AAV2VSD0_9VIBR</name>
<dbReference type="PANTHER" id="PTHR43976">
    <property type="entry name" value="SHORT CHAIN DEHYDROGENASE"/>
    <property type="match status" value="1"/>
</dbReference>
<proteinExistence type="inferred from homology"/>
<dbReference type="Gene3D" id="3.40.50.720">
    <property type="entry name" value="NAD(P)-binding Rossmann-like Domain"/>
    <property type="match status" value="1"/>
</dbReference>
<dbReference type="GO" id="GO:0016491">
    <property type="term" value="F:oxidoreductase activity"/>
    <property type="evidence" value="ECO:0007669"/>
    <property type="project" value="UniProtKB-KW"/>
</dbReference>
<dbReference type="PRINTS" id="PR00081">
    <property type="entry name" value="GDHRDH"/>
</dbReference>
<evidence type="ECO:0000313" key="4">
    <source>
        <dbReference type="EMBL" id="CCO47574.1"/>
    </source>
</evidence>
<keyword evidence="2" id="KW-0560">Oxidoreductase</keyword>
<comment type="similarity">
    <text evidence="1 3">Belongs to the short-chain dehydrogenases/reductases (SDR) family.</text>
</comment>
<protein>
    <submittedName>
        <fullName evidence="4">Phenazine antibiotic biosynthesis protein</fullName>
    </submittedName>
</protein>
<organism evidence="4 5">
    <name type="scientific">Vibrio nigripulchritudo SOn1</name>
    <dbReference type="NCBI Taxonomy" id="1238450"/>
    <lineage>
        <taxon>Bacteria</taxon>
        <taxon>Pseudomonadati</taxon>
        <taxon>Pseudomonadota</taxon>
        <taxon>Gammaproteobacteria</taxon>
        <taxon>Vibrionales</taxon>
        <taxon>Vibrionaceae</taxon>
        <taxon>Vibrio</taxon>
    </lineage>
</organism>
<dbReference type="NCBIfam" id="NF006114">
    <property type="entry name" value="PRK08263.1"/>
    <property type="match status" value="1"/>
</dbReference>
<dbReference type="InterPro" id="IPR036291">
    <property type="entry name" value="NAD(P)-bd_dom_sf"/>
</dbReference>
<accession>A0AAV2VSD0</accession>
<evidence type="ECO:0000256" key="1">
    <source>
        <dbReference type="ARBA" id="ARBA00006484"/>
    </source>
</evidence>
<dbReference type="InterPro" id="IPR002347">
    <property type="entry name" value="SDR_fam"/>
</dbReference>
<evidence type="ECO:0000256" key="2">
    <source>
        <dbReference type="ARBA" id="ARBA00023002"/>
    </source>
</evidence>
<dbReference type="Proteomes" id="UP000018211">
    <property type="component" value="Unassembled WGS sequence"/>
</dbReference>
<gene>
    <name evidence="4" type="ORF">VIBNISOn1_30274</name>
</gene>
<dbReference type="Pfam" id="PF00106">
    <property type="entry name" value="adh_short"/>
    <property type="match status" value="1"/>
</dbReference>
<comment type="caution">
    <text evidence="4">The sequence shown here is derived from an EMBL/GenBank/DDBJ whole genome shotgun (WGS) entry which is preliminary data.</text>
</comment>
<dbReference type="SUPFAM" id="SSF51735">
    <property type="entry name" value="NAD(P)-binding Rossmann-fold domains"/>
    <property type="match status" value="1"/>
</dbReference>
<dbReference type="AlphaFoldDB" id="A0AAV2VSD0"/>